<feature type="domain" description="Polymerase/histidinol phosphatase N-terminal" evidence="7">
    <location>
        <begin position="4"/>
        <end position="71"/>
    </location>
</feature>
<dbReference type="NCBIfam" id="NF005516">
    <property type="entry name" value="PRK07135.1"/>
    <property type="match status" value="1"/>
</dbReference>
<dbReference type="EC" id="2.7.7.7" evidence="1"/>
<evidence type="ECO:0000256" key="1">
    <source>
        <dbReference type="ARBA" id="ARBA00012417"/>
    </source>
</evidence>
<dbReference type="InterPro" id="IPR016195">
    <property type="entry name" value="Pol/histidinol_Pase-like"/>
</dbReference>
<evidence type="ECO:0000256" key="5">
    <source>
        <dbReference type="ARBA" id="ARBA00022932"/>
    </source>
</evidence>
<organism evidence="8 9">
    <name type="scientific">Mesomycoplasma dispar</name>
    <dbReference type="NCBI Taxonomy" id="86660"/>
    <lineage>
        <taxon>Bacteria</taxon>
        <taxon>Bacillati</taxon>
        <taxon>Mycoplasmatota</taxon>
        <taxon>Mycoplasmoidales</taxon>
        <taxon>Metamycoplasmataceae</taxon>
        <taxon>Mesomycoplasma</taxon>
    </lineage>
</organism>
<dbReference type="PANTHER" id="PTHR32294">
    <property type="entry name" value="DNA POLYMERASE III SUBUNIT ALPHA"/>
    <property type="match status" value="1"/>
</dbReference>
<evidence type="ECO:0000256" key="4">
    <source>
        <dbReference type="ARBA" id="ARBA00022705"/>
    </source>
</evidence>
<sequence>MKLINLHTRTEYTFLSSTIKLDSLISFAVAKNLKTLVITDLNSMFGVPKFYKLCKENEINPVIGLEIEIESFHFILLAKNYQGYVFLSEISSKKTKKNDIFLVDLLEKDDIIIIDHPKKGFYAQKKTQLDTLFDKKKLKNYYIVENNPEISNAIYVQERDVLFAKEKIYLESLAKIKGTILDSKARFYDFDQWDQEIDPVIIERTNSLVENIEIEFPKIEFNLPDLNHEGGLESNLLLKKILNESIQKKSAELVNYNWKPRLKYEYDTICKLNFSNYFLVIWDFLKWARQNQILIGPGRGSVSGSLIAYLLDITAVNPLKHNLIFERFLNPKRISMPDIDIDIQDTRRNEIIDYLFEKYGSEHCATIITFSTLAAKSVFRDISKIFGIPEIQVNKNAKLIAANMSLAELYAQEKSAFRKLINNGDNFQGQDNSEIYKKIYEISVFLEGMPRQSSTHAAGIILSKVPIQKLVPVHYSKENLNQTQFSAEFIEDFSLLKIDLLGLKNLTIVANILSKITRNGRNLTFEELPTEDKDANNLLSQGKTSGIFQLESPGMTASIKKIGVNSINDVTAIISLYRPGPIKQIPTYAKNKSTNNWKKLFPDYDKIVESTFGVIIYQEQIMQICQVVAGFNLEQADIIRVAISKKDETKINKIKENFIKNGINLGYDSKLVKDIYDLIYKFADYGFNKAHAVAYATLAYKMAYLKAKYPAYFFVELISNENGSQPNIEKYADEAKNFGFQIQRPNINFSTQNAVFDESRNSIFLPLLMIKGLGAIAVKTIVDERNKNGKYKNFLDFIRRMKLVNFSKVAIEKLIFANALNEFTNQETLAHNFELLWNHGSFVLNDKEGNLVSRQDSENDNSEIDFLEKIPYDEENNYQNELKYLGMSFIQRQNNPLFANQILLKDLKPGVEYPLILKLNWVKKITYKNGNEIYKISLSDQQNEEVVTYDKNPEYQNLERKKYYEFIVLFTNSGKYQIKGIPKRVANYD</sequence>
<dbReference type="RefSeq" id="WP_099452042.1">
    <property type="nucleotide sequence ID" value="NZ_CP024161.1"/>
</dbReference>
<dbReference type="InterPro" id="IPR040982">
    <property type="entry name" value="DNA_pol3_finger"/>
</dbReference>
<dbReference type="SMART" id="SM00481">
    <property type="entry name" value="POLIIIAc"/>
    <property type="match status" value="1"/>
</dbReference>
<evidence type="ECO:0000313" key="9">
    <source>
        <dbReference type="Proteomes" id="UP000224629"/>
    </source>
</evidence>
<dbReference type="InterPro" id="IPR004805">
    <property type="entry name" value="DnaE2/DnaE/PolC"/>
</dbReference>
<comment type="catalytic activity">
    <reaction evidence="6">
        <text>DNA(n) + a 2'-deoxyribonucleoside 5'-triphosphate = DNA(n+1) + diphosphate</text>
        <dbReference type="Rhea" id="RHEA:22508"/>
        <dbReference type="Rhea" id="RHEA-COMP:17339"/>
        <dbReference type="Rhea" id="RHEA-COMP:17340"/>
        <dbReference type="ChEBI" id="CHEBI:33019"/>
        <dbReference type="ChEBI" id="CHEBI:61560"/>
        <dbReference type="ChEBI" id="CHEBI:173112"/>
        <dbReference type="EC" id="2.7.7.7"/>
    </reaction>
</comment>
<dbReference type="EMBL" id="CP024161">
    <property type="protein sequence ID" value="ATP59823.1"/>
    <property type="molecule type" value="Genomic_DNA"/>
</dbReference>
<keyword evidence="9" id="KW-1185">Reference proteome</keyword>
<dbReference type="Proteomes" id="UP000224629">
    <property type="component" value="Chromosome"/>
</dbReference>
<dbReference type="Pfam" id="PF17657">
    <property type="entry name" value="DNA_pol3_finger"/>
    <property type="match status" value="1"/>
</dbReference>
<accession>A0ABN5E054</accession>
<protein>
    <recommendedName>
        <fullName evidence="1">DNA-directed DNA polymerase</fullName>
        <ecNumber evidence="1">2.7.7.7</ecNumber>
    </recommendedName>
</protein>
<dbReference type="Pfam" id="PF07733">
    <property type="entry name" value="DNA_pol3_alpha"/>
    <property type="match status" value="1"/>
</dbReference>
<dbReference type="Pfam" id="PF14579">
    <property type="entry name" value="HHH_6"/>
    <property type="match status" value="1"/>
</dbReference>
<evidence type="ECO:0000256" key="3">
    <source>
        <dbReference type="ARBA" id="ARBA00022695"/>
    </source>
</evidence>
<keyword evidence="5" id="KW-0239">DNA-directed DNA polymerase</keyword>
<dbReference type="CDD" id="cd07431">
    <property type="entry name" value="PHP_PolIIIA"/>
    <property type="match status" value="1"/>
</dbReference>
<proteinExistence type="predicted"/>
<keyword evidence="2" id="KW-0808">Transferase</keyword>
<evidence type="ECO:0000256" key="2">
    <source>
        <dbReference type="ARBA" id="ARBA00022679"/>
    </source>
</evidence>
<dbReference type="Gene3D" id="1.10.10.1600">
    <property type="entry name" value="Bacterial DNA polymerase III alpha subunit, thumb domain"/>
    <property type="match status" value="1"/>
</dbReference>
<dbReference type="SUPFAM" id="SSF89550">
    <property type="entry name" value="PHP domain-like"/>
    <property type="match status" value="1"/>
</dbReference>
<keyword evidence="3" id="KW-0548">Nucleotidyltransferase</keyword>
<dbReference type="Gene3D" id="1.10.150.870">
    <property type="match status" value="1"/>
</dbReference>
<evidence type="ECO:0000256" key="6">
    <source>
        <dbReference type="ARBA" id="ARBA00049244"/>
    </source>
</evidence>
<keyword evidence="4" id="KW-0235">DNA replication</keyword>
<evidence type="ECO:0000259" key="7">
    <source>
        <dbReference type="SMART" id="SM00481"/>
    </source>
</evidence>
<dbReference type="InterPro" id="IPR003141">
    <property type="entry name" value="Pol/His_phosphatase_N"/>
</dbReference>
<evidence type="ECO:0000313" key="8">
    <source>
        <dbReference type="EMBL" id="ATP59823.1"/>
    </source>
</evidence>
<dbReference type="PANTHER" id="PTHR32294:SF0">
    <property type="entry name" value="DNA POLYMERASE III SUBUNIT ALPHA"/>
    <property type="match status" value="1"/>
</dbReference>
<dbReference type="Pfam" id="PF02811">
    <property type="entry name" value="PHP"/>
    <property type="match status" value="1"/>
</dbReference>
<name>A0ABN5E054_9BACT</name>
<dbReference type="InterPro" id="IPR041931">
    <property type="entry name" value="DNA_pol3_alpha_thumb_dom"/>
</dbReference>
<dbReference type="NCBIfam" id="TIGR00594">
    <property type="entry name" value="polc"/>
    <property type="match status" value="1"/>
</dbReference>
<reference evidence="8" key="1">
    <citation type="submission" date="2017-10" db="EMBL/GenBank/DDBJ databases">
        <title>Genome-wide analysis of the first isolated strain mycoplasma dispar GS01.</title>
        <authorList>
            <person name="Hao H."/>
            <person name="Chen S."/>
            <person name="Zhao P."/>
            <person name="Chu Y."/>
            <person name="Liu Y."/>
        </authorList>
    </citation>
    <scope>NUCLEOTIDE SEQUENCE [LARGE SCALE GENOMIC DNA]</scope>
    <source>
        <strain evidence="8">GS01</strain>
    </source>
</reference>
<dbReference type="Gene3D" id="3.20.20.140">
    <property type="entry name" value="Metal-dependent hydrolases"/>
    <property type="match status" value="1"/>
</dbReference>
<dbReference type="InterPro" id="IPR011708">
    <property type="entry name" value="DNA_pol3_alpha_NTPase_dom"/>
</dbReference>
<dbReference type="InterPro" id="IPR004013">
    <property type="entry name" value="PHP_dom"/>
</dbReference>
<gene>
    <name evidence="8" type="ORF">CSW10_02710</name>
</gene>
<dbReference type="InterPro" id="IPR029460">
    <property type="entry name" value="DNAPol_HHH"/>
</dbReference>